<evidence type="ECO:0000313" key="2">
    <source>
        <dbReference type="EMBL" id="KAF2025779.1"/>
    </source>
</evidence>
<evidence type="ECO:0000256" key="1">
    <source>
        <dbReference type="SAM" id="MobiDB-lite"/>
    </source>
</evidence>
<gene>
    <name evidence="2" type="ORF">EK21DRAFT_92964</name>
</gene>
<dbReference type="EMBL" id="ML978257">
    <property type="protein sequence ID" value="KAF2025779.1"/>
    <property type="molecule type" value="Genomic_DNA"/>
</dbReference>
<protein>
    <submittedName>
        <fullName evidence="2">Uncharacterized protein</fullName>
    </submittedName>
</protein>
<name>A0A9P4H1X3_9PLEO</name>
<reference evidence="2" key="1">
    <citation type="journal article" date="2020" name="Stud. Mycol.">
        <title>101 Dothideomycetes genomes: a test case for predicting lifestyles and emergence of pathogens.</title>
        <authorList>
            <person name="Haridas S."/>
            <person name="Albert R."/>
            <person name="Binder M."/>
            <person name="Bloem J."/>
            <person name="Labutti K."/>
            <person name="Salamov A."/>
            <person name="Andreopoulos B."/>
            <person name="Baker S."/>
            <person name="Barry K."/>
            <person name="Bills G."/>
            <person name="Bluhm B."/>
            <person name="Cannon C."/>
            <person name="Castanera R."/>
            <person name="Culley D."/>
            <person name="Daum C."/>
            <person name="Ezra D."/>
            <person name="Gonzalez J."/>
            <person name="Henrissat B."/>
            <person name="Kuo A."/>
            <person name="Liang C."/>
            <person name="Lipzen A."/>
            <person name="Lutzoni F."/>
            <person name="Magnuson J."/>
            <person name="Mondo S."/>
            <person name="Nolan M."/>
            <person name="Ohm R."/>
            <person name="Pangilinan J."/>
            <person name="Park H.-J."/>
            <person name="Ramirez L."/>
            <person name="Alfaro M."/>
            <person name="Sun H."/>
            <person name="Tritt A."/>
            <person name="Yoshinaga Y."/>
            <person name="Zwiers L.-H."/>
            <person name="Turgeon B."/>
            <person name="Goodwin S."/>
            <person name="Spatafora J."/>
            <person name="Crous P."/>
            <person name="Grigoriev I."/>
        </authorList>
    </citation>
    <scope>NUCLEOTIDE SEQUENCE</scope>
    <source>
        <strain evidence="2">CBS 110217</strain>
    </source>
</reference>
<organism evidence="2 3">
    <name type="scientific">Setomelanomma holmii</name>
    <dbReference type="NCBI Taxonomy" id="210430"/>
    <lineage>
        <taxon>Eukaryota</taxon>
        <taxon>Fungi</taxon>
        <taxon>Dikarya</taxon>
        <taxon>Ascomycota</taxon>
        <taxon>Pezizomycotina</taxon>
        <taxon>Dothideomycetes</taxon>
        <taxon>Pleosporomycetidae</taxon>
        <taxon>Pleosporales</taxon>
        <taxon>Pleosporineae</taxon>
        <taxon>Phaeosphaeriaceae</taxon>
        <taxon>Setomelanomma</taxon>
    </lineage>
</organism>
<accession>A0A9P4H1X3</accession>
<comment type="caution">
    <text evidence="2">The sequence shown here is derived from an EMBL/GenBank/DDBJ whole genome shotgun (WGS) entry which is preliminary data.</text>
</comment>
<dbReference type="Proteomes" id="UP000799777">
    <property type="component" value="Unassembled WGS sequence"/>
</dbReference>
<keyword evidence="3" id="KW-1185">Reference proteome</keyword>
<proteinExistence type="predicted"/>
<feature type="region of interest" description="Disordered" evidence="1">
    <location>
        <begin position="81"/>
        <end position="133"/>
    </location>
</feature>
<sequence length="133" mass="14389">MALIILSFLALLGWYIVMIFMLEHDWADVDFENIYDDYIALSMSPKSSPKGTSTPKTGAISGFDCFCQGCMIDTSETLKLSKDTSPARRGTGDPTRPQDITSGVPPAASRDPSCASSCDCISRSPVDSRLSHT</sequence>
<dbReference type="AlphaFoldDB" id="A0A9P4H1X3"/>
<evidence type="ECO:0000313" key="3">
    <source>
        <dbReference type="Proteomes" id="UP000799777"/>
    </source>
</evidence>